<feature type="transmembrane region" description="Helical" evidence="1">
    <location>
        <begin position="57"/>
        <end position="76"/>
    </location>
</feature>
<evidence type="ECO:0000313" key="3">
    <source>
        <dbReference type="Proteomes" id="UP000054166"/>
    </source>
</evidence>
<feature type="transmembrane region" description="Helical" evidence="1">
    <location>
        <begin position="238"/>
        <end position="260"/>
    </location>
</feature>
<keyword evidence="1" id="KW-0812">Transmembrane</keyword>
<dbReference type="HOGENOM" id="CLU_066780_0_0_1"/>
<dbReference type="InParanoid" id="A0A0C3FWV1"/>
<feature type="transmembrane region" description="Helical" evidence="1">
    <location>
        <begin position="25"/>
        <end position="45"/>
    </location>
</feature>
<feature type="transmembrane region" description="Helical" evidence="1">
    <location>
        <begin position="117"/>
        <end position="136"/>
    </location>
</feature>
<dbReference type="Proteomes" id="UP000054166">
    <property type="component" value="Unassembled WGS sequence"/>
</dbReference>
<gene>
    <name evidence="2" type="ORF">PILCRDRAFT_88291</name>
</gene>
<dbReference type="EMBL" id="KN832992">
    <property type="protein sequence ID" value="KIM83026.1"/>
    <property type="molecule type" value="Genomic_DNA"/>
</dbReference>
<dbReference type="PANTHER" id="PTHR33979:SF2">
    <property type="entry name" value="PEPTIDASE M50B-LIKE-DOMAIN-CONTAINING PROTEIN"/>
    <property type="match status" value="1"/>
</dbReference>
<dbReference type="InterPro" id="IPR049500">
    <property type="entry name" value="Peptidase_M50B-like"/>
</dbReference>
<dbReference type="PANTHER" id="PTHR33979">
    <property type="entry name" value="OS02G0221600 PROTEIN"/>
    <property type="match status" value="1"/>
</dbReference>
<name>A0A0C3FWV1_PILCF</name>
<reference evidence="3" key="2">
    <citation type="submission" date="2015-01" db="EMBL/GenBank/DDBJ databases">
        <title>Evolutionary Origins and Diversification of the Mycorrhizal Mutualists.</title>
        <authorList>
            <consortium name="DOE Joint Genome Institute"/>
            <consortium name="Mycorrhizal Genomics Consortium"/>
            <person name="Kohler A."/>
            <person name="Kuo A."/>
            <person name="Nagy L.G."/>
            <person name="Floudas D."/>
            <person name="Copeland A."/>
            <person name="Barry K.W."/>
            <person name="Cichocki N."/>
            <person name="Veneault-Fourrey C."/>
            <person name="LaButti K."/>
            <person name="Lindquist E.A."/>
            <person name="Lipzen A."/>
            <person name="Lundell T."/>
            <person name="Morin E."/>
            <person name="Murat C."/>
            <person name="Riley R."/>
            <person name="Ohm R."/>
            <person name="Sun H."/>
            <person name="Tunlid A."/>
            <person name="Henrissat B."/>
            <person name="Grigoriev I.V."/>
            <person name="Hibbett D.S."/>
            <person name="Martin F."/>
        </authorList>
    </citation>
    <scope>NUCLEOTIDE SEQUENCE [LARGE SCALE GENOMIC DNA]</scope>
    <source>
        <strain evidence="3">F 1598</strain>
    </source>
</reference>
<sequence length="277" mass="30581">MSDPSRPPIAPKIHTSAIEPTPDQIVVYAVIIFGVWHIPGARIVINPLKLLTIGWHELSHVMAAVLTGGTIIKITIDPTVGGATIVEGGIPYFILPAGYIGSSLFGGLFILAGWDTLVAKIMSFVLALGLLTPLVLVRDKLTILLTLLYEALLIGFWFIDHAYIVPLLVSITMVLSLRRRHEHVIRDLQVFLHLTHNSNAYSHPQRTGDLADDKFFRKPNDSDCTQFNLLCPSISAHVWAVFWIVFQVGALIGFMFLGIASFKRTSDQMYAEAGLQD</sequence>
<keyword evidence="1" id="KW-1133">Transmembrane helix</keyword>
<reference evidence="2 3" key="1">
    <citation type="submission" date="2014-04" db="EMBL/GenBank/DDBJ databases">
        <authorList>
            <consortium name="DOE Joint Genome Institute"/>
            <person name="Kuo A."/>
            <person name="Tarkka M."/>
            <person name="Buscot F."/>
            <person name="Kohler A."/>
            <person name="Nagy L.G."/>
            <person name="Floudas D."/>
            <person name="Copeland A."/>
            <person name="Barry K.W."/>
            <person name="Cichocki N."/>
            <person name="Veneault-Fourrey C."/>
            <person name="LaButti K."/>
            <person name="Lindquist E.A."/>
            <person name="Lipzen A."/>
            <person name="Lundell T."/>
            <person name="Morin E."/>
            <person name="Murat C."/>
            <person name="Sun H."/>
            <person name="Tunlid A."/>
            <person name="Henrissat B."/>
            <person name="Grigoriev I.V."/>
            <person name="Hibbett D.S."/>
            <person name="Martin F."/>
            <person name="Nordberg H.P."/>
            <person name="Cantor M.N."/>
            <person name="Hua S.X."/>
        </authorList>
    </citation>
    <scope>NUCLEOTIDE SEQUENCE [LARGE SCALE GENOMIC DNA]</scope>
    <source>
        <strain evidence="2 3">F 1598</strain>
    </source>
</reference>
<feature type="transmembrane region" description="Helical" evidence="1">
    <location>
        <begin position="88"/>
        <end position="110"/>
    </location>
</feature>
<evidence type="ECO:0000313" key="2">
    <source>
        <dbReference type="EMBL" id="KIM83026.1"/>
    </source>
</evidence>
<feature type="transmembrane region" description="Helical" evidence="1">
    <location>
        <begin position="156"/>
        <end position="177"/>
    </location>
</feature>
<evidence type="ECO:0000256" key="1">
    <source>
        <dbReference type="SAM" id="Phobius"/>
    </source>
</evidence>
<keyword evidence="3" id="KW-1185">Reference proteome</keyword>
<dbReference type="Pfam" id="PF13398">
    <property type="entry name" value="Peptidase_M50B"/>
    <property type="match status" value="1"/>
</dbReference>
<accession>A0A0C3FWV1</accession>
<dbReference type="OrthoDB" id="40823at2759"/>
<protein>
    <submittedName>
        <fullName evidence="2">Uncharacterized protein</fullName>
    </submittedName>
</protein>
<proteinExistence type="predicted"/>
<keyword evidence="1" id="KW-0472">Membrane</keyword>
<organism evidence="2 3">
    <name type="scientific">Piloderma croceum (strain F 1598)</name>
    <dbReference type="NCBI Taxonomy" id="765440"/>
    <lineage>
        <taxon>Eukaryota</taxon>
        <taxon>Fungi</taxon>
        <taxon>Dikarya</taxon>
        <taxon>Basidiomycota</taxon>
        <taxon>Agaricomycotina</taxon>
        <taxon>Agaricomycetes</taxon>
        <taxon>Agaricomycetidae</taxon>
        <taxon>Atheliales</taxon>
        <taxon>Atheliaceae</taxon>
        <taxon>Piloderma</taxon>
    </lineage>
</organism>
<dbReference type="AlphaFoldDB" id="A0A0C3FWV1"/>